<dbReference type="Proteomes" id="UP001202328">
    <property type="component" value="Unassembled WGS sequence"/>
</dbReference>
<evidence type="ECO:0000313" key="2">
    <source>
        <dbReference type="Proteomes" id="UP001202328"/>
    </source>
</evidence>
<keyword evidence="2" id="KW-1185">Reference proteome</keyword>
<sequence length="60" mass="7006">ISRFVIGAGEIIFILIQEEIKMVFDKADLYVMFNYVHSGRHRCSPIMALLLQRLCRYDTA</sequence>
<organism evidence="1 2">
    <name type="scientific">Papaver atlanticum</name>
    <dbReference type="NCBI Taxonomy" id="357466"/>
    <lineage>
        <taxon>Eukaryota</taxon>
        <taxon>Viridiplantae</taxon>
        <taxon>Streptophyta</taxon>
        <taxon>Embryophyta</taxon>
        <taxon>Tracheophyta</taxon>
        <taxon>Spermatophyta</taxon>
        <taxon>Magnoliopsida</taxon>
        <taxon>Ranunculales</taxon>
        <taxon>Papaveraceae</taxon>
        <taxon>Papaveroideae</taxon>
        <taxon>Papaver</taxon>
    </lineage>
</organism>
<reference evidence="1" key="1">
    <citation type="submission" date="2022-04" db="EMBL/GenBank/DDBJ databases">
        <title>A functionally conserved STORR gene fusion in Papaver species that diverged 16.8 million years ago.</title>
        <authorList>
            <person name="Catania T."/>
        </authorList>
    </citation>
    <scope>NUCLEOTIDE SEQUENCE</scope>
    <source>
        <strain evidence="1">S-188037</strain>
    </source>
</reference>
<proteinExistence type="predicted"/>
<feature type="non-terminal residue" evidence="1">
    <location>
        <position position="60"/>
    </location>
</feature>
<dbReference type="EMBL" id="JAJJMB010012240">
    <property type="protein sequence ID" value="KAI3879870.1"/>
    <property type="molecule type" value="Genomic_DNA"/>
</dbReference>
<dbReference type="AlphaFoldDB" id="A0AAD4S9U6"/>
<name>A0AAD4S9U6_9MAGN</name>
<accession>A0AAD4S9U6</accession>
<comment type="caution">
    <text evidence="1">The sequence shown here is derived from an EMBL/GenBank/DDBJ whole genome shotgun (WGS) entry which is preliminary data.</text>
</comment>
<protein>
    <submittedName>
        <fullName evidence="1">Uncharacterized protein</fullName>
    </submittedName>
</protein>
<gene>
    <name evidence="1" type="ORF">MKW98_018109</name>
</gene>
<evidence type="ECO:0000313" key="1">
    <source>
        <dbReference type="EMBL" id="KAI3879870.1"/>
    </source>
</evidence>